<name>A0ABQ4BXJ3_9ACTN</name>
<dbReference type="RefSeq" id="WP_203701033.1">
    <property type="nucleotide sequence ID" value="NZ_BAAALU010000012.1"/>
</dbReference>
<keyword evidence="2" id="KW-0349">Heme</keyword>
<keyword evidence="2" id="KW-0560">Oxidoreductase</keyword>
<comment type="caution">
    <text evidence="3">The sequence shown here is derived from an EMBL/GenBank/DDBJ whole genome shotgun (WGS) entry which is preliminary data.</text>
</comment>
<dbReference type="PANTHER" id="PTHR46696:SF1">
    <property type="entry name" value="CYTOCHROME P450 YJIB-RELATED"/>
    <property type="match status" value="1"/>
</dbReference>
<dbReference type="InterPro" id="IPR017972">
    <property type="entry name" value="Cyt_P450_CS"/>
</dbReference>
<dbReference type="PROSITE" id="PS00086">
    <property type="entry name" value="CYTOCHROME_P450"/>
    <property type="match status" value="1"/>
</dbReference>
<evidence type="ECO:0000256" key="2">
    <source>
        <dbReference type="RuleBase" id="RU000461"/>
    </source>
</evidence>
<protein>
    <submittedName>
        <fullName evidence="3">Cytochrome P450 hydroxylase</fullName>
    </submittedName>
</protein>
<dbReference type="Pfam" id="PF00067">
    <property type="entry name" value="p450"/>
    <property type="match status" value="1"/>
</dbReference>
<dbReference type="PANTHER" id="PTHR46696">
    <property type="entry name" value="P450, PUTATIVE (EUROFUNG)-RELATED"/>
    <property type="match status" value="1"/>
</dbReference>
<sequence>MTENAVPAAELYTDEFAVDPYPAFAKLRVDSPVCPVTSPRFDSYLITRYDDAKAALMDPRLSKDLYGPGQHFLRIFGPNSEGLNKNMLNSDPPEHSRLRQITSRAFAPRRLEALRPRIAEIVAGLLDRIVPDGHADLMRDFAIPLPMMVIGELLGIPDKDRQTVLEWTQVIRESGSSGRPPAEEKARVQEAQAWLHGYLTELVAAKRIRPGDDMVSMLVAACDEEGVLSERELVSTTFLLLFAGHQTTADFIGNATVALLTNPAQLDLLRATPDLLPQAIEELLRFDGPLPVASPRIATEEVEYQGVRIPEGSIVGVVINSANHDPAQFEDADRLDLCRERGPHLGFGHGVHYCLGVSLARMEAQIGIGELLRRLPGLALAVPPEELRRLPAASPFRGLIELPVRFTA</sequence>
<dbReference type="Gene3D" id="1.10.630.10">
    <property type="entry name" value="Cytochrome P450"/>
    <property type="match status" value="1"/>
</dbReference>
<keyword evidence="2" id="KW-0503">Monooxygenase</keyword>
<dbReference type="EMBL" id="BONC01000006">
    <property type="protein sequence ID" value="GIF55253.1"/>
    <property type="molecule type" value="Genomic_DNA"/>
</dbReference>
<reference evidence="3 4" key="1">
    <citation type="submission" date="2021-01" db="EMBL/GenBank/DDBJ databases">
        <title>Whole genome shotgun sequence of Asanoa iriomotensis NBRC 100142.</title>
        <authorList>
            <person name="Komaki H."/>
            <person name="Tamura T."/>
        </authorList>
    </citation>
    <scope>NUCLEOTIDE SEQUENCE [LARGE SCALE GENOMIC DNA]</scope>
    <source>
        <strain evidence="3 4">NBRC 100142</strain>
    </source>
</reference>
<evidence type="ECO:0000313" key="3">
    <source>
        <dbReference type="EMBL" id="GIF55253.1"/>
    </source>
</evidence>
<organism evidence="3 4">
    <name type="scientific">Asanoa iriomotensis</name>
    <dbReference type="NCBI Taxonomy" id="234613"/>
    <lineage>
        <taxon>Bacteria</taxon>
        <taxon>Bacillati</taxon>
        <taxon>Actinomycetota</taxon>
        <taxon>Actinomycetes</taxon>
        <taxon>Micromonosporales</taxon>
        <taxon>Micromonosporaceae</taxon>
        <taxon>Asanoa</taxon>
    </lineage>
</organism>
<proteinExistence type="inferred from homology"/>
<dbReference type="InterPro" id="IPR002397">
    <property type="entry name" value="Cyt_P450_B"/>
</dbReference>
<dbReference type="InterPro" id="IPR036396">
    <property type="entry name" value="Cyt_P450_sf"/>
</dbReference>
<gene>
    <name evidence="3" type="ORF">Air01nite_13480</name>
</gene>
<evidence type="ECO:0000313" key="4">
    <source>
        <dbReference type="Proteomes" id="UP000624325"/>
    </source>
</evidence>
<comment type="similarity">
    <text evidence="1 2">Belongs to the cytochrome P450 family.</text>
</comment>
<dbReference type="InterPro" id="IPR001128">
    <property type="entry name" value="Cyt_P450"/>
</dbReference>
<accession>A0ABQ4BXJ3</accession>
<dbReference type="SUPFAM" id="SSF48264">
    <property type="entry name" value="Cytochrome P450"/>
    <property type="match status" value="1"/>
</dbReference>
<keyword evidence="2" id="KW-0408">Iron</keyword>
<keyword evidence="2" id="KW-0479">Metal-binding</keyword>
<dbReference type="PRINTS" id="PR00359">
    <property type="entry name" value="BP450"/>
</dbReference>
<keyword evidence="4" id="KW-1185">Reference proteome</keyword>
<evidence type="ECO:0000256" key="1">
    <source>
        <dbReference type="ARBA" id="ARBA00010617"/>
    </source>
</evidence>
<dbReference type="Proteomes" id="UP000624325">
    <property type="component" value="Unassembled WGS sequence"/>
</dbReference>
<dbReference type="CDD" id="cd11029">
    <property type="entry name" value="CYP107-like"/>
    <property type="match status" value="1"/>
</dbReference>